<dbReference type="InterPro" id="IPR042233">
    <property type="entry name" value="Cell_div_ZapA_N"/>
</dbReference>
<evidence type="ECO:0000256" key="9">
    <source>
        <dbReference type="ARBA" id="ARBA00024910"/>
    </source>
</evidence>
<protein>
    <recommendedName>
        <fullName evidence="3">Cell division protein ZapA</fullName>
    </recommendedName>
    <alternativeName>
        <fullName evidence="11">Z ring-associated protein ZapA</fullName>
    </alternativeName>
</protein>
<dbReference type="InterPro" id="IPR036192">
    <property type="entry name" value="Cell_div_ZapA-like_sf"/>
</dbReference>
<dbReference type="KEGG" id="ghl:GM160_02785"/>
<comment type="function">
    <text evidence="9">Activator of cell division through the inhibition of FtsZ GTPase activity, therefore promoting FtsZ assembly into bundles of protofilaments necessary for the formation of the division Z ring. It is recruited early at mid-cell but it is not essential for cell division.</text>
</comment>
<dbReference type="EMBL" id="CP046415">
    <property type="protein sequence ID" value="QGT77906.1"/>
    <property type="molecule type" value="Genomic_DNA"/>
</dbReference>
<keyword evidence="4" id="KW-0963">Cytoplasm</keyword>
<dbReference type="PANTHER" id="PTHR34981:SF1">
    <property type="entry name" value="CELL DIVISION PROTEIN ZAPA"/>
    <property type="match status" value="1"/>
</dbReference>
<dbReference type="AlphaFoldDB" id="A0A6I6CTW8"/>
<evidence type="ECO:0000256" key="4">
    <source>
        <dbReference type="ARBA" id="ARBA00022490"/>
    </source>
</evidence>
<dbReference type="RefSeq" id="WP_156227946.1">
    <property type="nucleotide sequence ID" value="NZ_CP046415.1"/>
</dbReference>
<evidence type="ECO:0000256" key="3">
    <source>
        <dbReference type="ARBA" id="ARBA00015195"/>
    </source>
</evidence>
<keyword evidence="5 12" id="KW-0132">Cell division</keyword>
<dbReference type="GO" id="GO:0000917">
    <property type="term" value="P:division septum assembly"/>
    <property type="evidence" value="ECO:0007669"/>
    <property type="project" value="UniProtKB-KW"/>
</dbReference>
<gene>
    <name evidence="12" type="primary">zapA</name>
    <name evidence="12" type="ORF">GM160_02785</name>
</gene>
<evidence type="ECO:0000256" key="11">
    <source>
        <dbReference type="ARBA" id="ARBA00033158"/>
    </source>
</evidence>
<evidence type="ECO:0000313" key="13">
    <source>
        <dbReference type="Proteomes" id="UP000427716"/>
    </source>
</evidence>
<dbReference type="GO" id="GO:0000921">
    <property type="term" value="P:septin ring assembly"/>
    <property type="evidence" value="ECO:0007669"/>
    <property type="project" value="TreeGrafter"/>
</dbReference>
<comment type="similarity">
    <text evidence="2">Belongs to the ZapA family. Type 1 subfamily.</text>
</comment>
<keyword evidence="6" id="KW-0175">Coiled coil</keyword>
<name>A0A6I6CTW8_9GAMM</name>
<keyword evidence="8" id="KW-0131">Cell cycle</keyword>
<comment type="subcellular location">
    <subcellularLocation>
        <location evidence="1">Cytoplasm</location>
    </subcellularLocation>
</comment>
<evidence type="ECO:0000256" key="7">
    <source>
        <dbReference type="ARBA" id="ARBA00023210"/>
    </source>
</evidence>
<dbReference type="InterPro" id="IPR007838">
    <property type="entry name" value="Cell_div_ZapA-like"/>
</dbReference>
<evidence type="ECO:0000256" key="8">
    <source>
        <dbReference type="ARBA" id="ARBA00023306"/>
    </source>
</evidence>
<evidence type="ECO:0000256" key="2">
    <source>
        <dbReference type="ARBA" id="ARBA00010074"/>
    </source>
</evidence>
<evidence type="ECO:0000313" key="12">
    <source>
        <dbReference type="EMBL" id="QGT77906.1"/>
    </source>
</evidence>
<accession>A0A6I6CTW8</accession>
<evidence type="ECO:0000256" key="5">
    <source>
        <dbReference type="ARBA" id="ARBA00022618"/>
    </source>
</evidence>
<proteinExistence type="inferred from homology"/>
<dbReference type="GO" id="GO:0043093">
    <property type="term" value="P:FtsZ-dependent cytokinesis"/>
    <property type="evidence" value="ECO:0007669"/>
    <property type="project" value="TreeGrafter"/>
</dbReference>
<dbReference type="Pfam" id="PF05164">
    <property type="entry name" value="ZapA"/>
    <property type="match status" value="1"/>
</dbReference>
<dbReference type="SUPFAM" id="SSF102829">
    <property type="entry name" value="Cell division protein ZapA-like"/>
    <property type="match status" value="1"/>
</dbReference>
<evidence type="ECO:0000256" key="6">
    <source>
        <dbReference type="ARBA" id="ARBA00023054"/>
    </source>
</evidence>
<dbReference type="PANTHER" id="PTHR34981">
    <property type="entry name" value="CELL DIVISION PROTEIN ZAPA"/>
    <property type="match status" value="1"/>
</dbReference>
<evidence type="ECO:0000256" key="10">
    <source>
        <dbReference type="ARBA" id="ARBA00026068"/>
    </source>
</evidence>
<dbReference type="Gene3D" id="1.20.5.50">
    <property type="match status" value="1"/>
</dbReference>
<keyword evidence="13" id="KW-1185">Reference proteome</keyword>
<organism evidence="12 13">
    <name type="scientific">Guyparkeria halophila</name>
    <dbReference type="NCBI Taxonomy" id="47960"/>
    <lineage>
        <taxon>Bacteria</taxon>
        <taxon>Pseudomonadati</taxon>
        <taxon>Pseudomonadota</taxon>
        <taxon>Gammaproteobacteria</taxon>
        <taxon>Chromatiales</taxon>
        <taxon>Thioalkalibacteraceae</taxon>
        <taxon>Guyparkeria</taxon>
    </lineage>
</organism>
<dbReference type="GO" id="GO:0032153">
    <property type="term" value="C:cell division site"/>
    <property type="evidence" value="ECO:0007669"/>
    <property type="project" value="TreeGrafter"/>
</dbReference>
<keyword evidence="7" id="KW-0717">Septation</keyword>
<dbReference type="Gene3D" id="3.30.160.880">
    <property type="entry name" value="Cell division protein ZapA protomer, N-terminal domain"/>
    <property type="match status" value="1"/>
</dbReference>
<dbReference type="GO" id="GO:0005829">
    <property type="term" value="C:cytosol"/>
    <property type="evidence" value="ECO:0007669"/>
    <property type="project" value="TreeGrafter"/>
</dbReference>
<evidence type="ECO:0000256" key="1">
    <source>
        <dbReference type="ARBA" id="ARBA00004496"/>
    </source>
</evidence>
<dbReference type="Proteomes" id="UP000427716">
    <property type="component" value="Chromosome"/>
</dbReference>
<comment type="subunit">
    <text evidence="10">Homodimer. Interacts with FtsZ.</text>
</comment>
<dbReference type="GO" id="GO:0030428">
    <property type="term" value="C:cell septum"/>
    <property type="evidence" value="ECO:0007669"/>
    <property type="project" value="TreeGrafter"/>
</dbReference>
<reference evidence="12 13" key="1">
    <citation type="submission" date="2019-11" db="EMBL/GenBank/DDBJ databases">
        <authorList>
            <person name="Zhang J."/>
            <person name="Sun C."/>
        </authorList>
    </citation>
    <scope>NUCLEOTIDE SEQUENCE [LARGE SCALE GENOMIC DNA]</scope>
    <source>
        <strain evidence="13">sp2</strain>
    </source>
</reference>
<sequence>MSQPNRPVTVRVMEKDYRIVCPPEEQGMLLRTAEYLNDEMAEIRKTSKVLSTERIAVLAALNITRQLLEGRELELPADLDNGELAGRIDRLLEAMEQH</sequence>